<dbReference type="Proteomes" id="UP000008022">
    <property type="component" value="Unassembled WGS sequence"/>
</dbReference>
<accession>A0A0E0N4U4</accession>
<proteinExistence type="predicted"/>
<name>A0A0E0N4U4_ORYRU</name>
<organism evidence="1 2">
    <name type="scientific">Oryza rufipogon</name>
    <name type="common">Brownbeard rice</name>
    <name type="synonym">Asian wild rice</name>
    <dbReference type="NCBI Taxonomy" id="4529"/>
    <lineage>
        <taxon>Eukaryota</taxon>
        <taxon>Viridiplantae</taxon>
        <taxon>Streptophyta</taxon>
        <taxon>Embryophyta</taxon>
        <taxon>Tracheophyta</taxon>
        <taxon>Spermatophyta</taxon>
        <taxon>Magnoliopsida</taxon>
        <taxon>Liliopsida</taxon>
        <taxon>Poales</taxon>
        <taxon>Poaceae</taxon>
        <taxon>BOP clade</taxon>
        <taxon>Oryzoideae</taxon>
        <taxon>Oryzeae</taxon>
        <taxon>Oryzinae</taxon>
        <taxon>Oryza</taxon>
    </lineage>
</organism>
<evidence type="ECO:0000313" key="2">
    <source>
        <dbReference type="Proteomes" id="UP000008022"/>
    </source>
</evidence>
<sequence length="59" mass="6432">MDTGCCSVVATIARHSVRCCTVTNAFSCFSATAELQRQVRTRLFGLLPVGCTHEVIQDQ</sequence>
<dbReference type="Gramene" id="ORUFI01G40300.1">
    <property type="protein sequence ID" value="ORUFI01G40300.1"/>
    <property type="gene ID" value="ORUFI01G40300"/>
</dbReference>
<reference evidence="2" key="1">
    <citation type="submission" date="2013-06" db="EMBL/GenBank/DDBJ databases">
        <authorList>
            <person name="Zhao Q."/>
        </authorList>
    </citation>
    <scope>NUCLEOTIDE SEQUENCE</scope>
    <source>
        <strain evidence="2">cv. W1943</strain>
    </source>
</reference>
<keyword evidence="2" id="KW-1185">Reference proteome</keyword>
<dbReference type="AlphaFoldDB" id="A0A0E0N4U4"/>
<dbReference type="HOGENOM" id="CLU_2965018_0_0_1"/>
<protein>
    <submittedName>
        <fullName evidence="1">Uncharacterized protein</fullName>
    </submittedName>
</protein>
<reference evidence="1" key="2">
    <citation type="submission" date="2015-06" db="UniProtKB">
        <authorList>
            <consortium name="EnsemblPlants"/>
        </authorList>
    </citation>
    <scope>IDENTIFICATION</scope>
</reference>
<evidence type="ECO:0000313" key="1">
    <source>
        <dbReference type="EnsemblPlants" id="ORUFI01G40300.1"/>
    </source>
</evidence>
<dbReference type="EnsemblPlants" id="ORUFI01G40300.1">
    <property type="protein sequence ID" value="ORUFI01G40300.1"/>
    <property type="gene ID" value="ORUFI01G40300"/>
</dbReference>